<sequence length="129" mass="13153">MKIAVIGCGYVGLVSGTCLAALGHKIIGVDVDARRIAGLTQGKVPIYEPGLSELILAEAVAGRLNFTTDIAAAIKESQSIFIAVGTPPSQKGGADLSMLFAAVDDVLKHANGPKTLVIKSTVPPGTGEK</sequence>
<dbReference type="GO" id="GO:0051287">
    <property type="term" value="F:NAD binding"/>
    <property type="evidence" value="ECO:0007669"/>
    <property type="project" value="InterPro"/>
</dbReference>
<dbReference type="GO" id="GO:0000271">
    <property type="term" value="P:polysaccharide biosynthetic process"/>
    <property type="evidence" value="ECO:0007669"/>
    <property type="project" value="InterPro"/>
</dbReference>
<reference evidence="2" key="2">
    <citation type="journal article" date="2014" name="ISME J.">
        <title>Microbial stratification in low pH oxic and suboxic macroscopic growths along an acid mine drainage.</title>
        <authorList>
            <person name="Mendez-Garcia C."/>
            <person name="Mesa V."/>
            <person name="Sprenger R.R."/>
            <person name="Richter M."/>
            <person name="Diez M.S."/>
            <person name="Solano J."/>
            <person name="Bargiela R."/>
            <person name="Golyshina O.V."/>
            <person name="Manteca A."/>
            <person name="Ramos J.L."/>
            <person name="Gallego J.R."/>
            <person name="Llorente I."/>
            <person name="Martins Dos Santos V.A."/>
            <person name="Jensen O.N."/>
            <person name="Pelaez A.I."/>
            <person name="Sanchez J."/>
            <person name="Ferrer M."/>
        </authorList>
    </citation>
    <scope>NUCLEOTIDE SEQUENCE</scope>
</reference>
<comment type="caution">
    <text evidence="2">The sequence shown here is derived from an EMBL/GenBank/DDBJ whole genome shotgun (WGS) entry which is preliminary data.</text>
</comment>
<organism evidence="2">
    <name type="scientific">mine drainage metagenome</name>
    <dbReference type="NCBI Taxonomy" id="410659"/>
    <lineage>
        <taxon>unclassified sequences</taxon>
        <taxon>metagenomes</taxon>
        <taxon>ecological metagenomes</taxon>
    </lineage>
</organism>
<evidence type="ECO:0000313" key="2">
    <source>
        <dbReference type="EMBL" id="EQD50839.1"/>
    </source>
</evidence>
<accession>T1BCT4</accession>
<name>T1BCT4_9ZZZZ</name>
<dbReference type="Pfam" id="PF03721">
    <property type="entry name" value="UDPG_MGDP_dh_N"/>
    <property type="match status" value="1"/>
</dbReference>
<dbReference type="EMBL" id="AUZX01009737">
    <property type="protein sequence ID" value="EQD50839.1"/>
    <property type="molecule type" value="Genomic_DNA"/>
</dbReference>
<proteinExistence type="predicted"/>
<dbReference type="PANTHER" id="PTHR43750:SF3">
    <property type="entry name" value="UDP-GLUCOSE 6-DEHYDROGENASE TUAD"/>
    <property type="match status" value="1"/>
</dbReference>
<dbReference type="AlphaFoldDB" id="T1BCT4"/>
<gene>
    <name evidence="2" type="ORF">B1A_13317</name>
</gene>
<dbReference type="PANTHER" id="PTHR43750">
    <property type="entry name" value="UDP-GLUCOSE 6-DEHYDROGENASE TUAD"/>
    <property type="match status" value="1"/>
</dbReference>
<dbReference type="PIRSF" id="PIRSF000124">
    <property type="entry name" value="UDPglc_GDPman_dh"/>
    <property type="match status" value="1"/>
</dbReference>
<dbReference type="InterPro" id="IPR001732">
    <property type="entry name" value="UDP-Glc/GDP-Man_DH_N"/>
</dbReference>
<dbReference type="PIRSF" id="PIRSF500136">
    <property type="entry name" value="UDP_ManNAc_DH"/>
    <property type="match status" value="1"/>
</dbReference>
<evidence type="ECO:0000259" key="1">
    <source>
        <dbReference type="Pfam" id="PF03721"/>
    </source>
</evidence>
<feature type="non-terminal residue" evidence="2">
    <location>
        <position position="129"/>
    </location>
</feature>
<dbReference type="InterPro" id="IPR017476">
    <property type="entry name" value="UDP-Glc/GDP-Man"/>
</dbReference>
<dbReference type="Gene3D" id="3.40.50.720">
    <property type="entry name" value="NAD(P)-binding Rossmann-like Domain"/>
    <property type="match status" value="1"/>
</dbReference>
<dbReference type="InterPro" id="IPR036291">
    <property type="entry name" value="NAD(P)-bd_dom_sf"/>
</dbReference>
<dbReference type="GO" id="GO:0016628">
    <property type="term" value="F:oxidoreductase activity, acting on the CH-CH group of donors, NAD or NADP as acceptor"/>
    <property type="evidence" value="ECO:0007669"/>
    <property type="project" value="InterPro"/>
</dbReference>
<feature type="domain" description="UDP-glucose/GDP-mannose dehydrogenase N-terminal" evidence="1">
    <location>
        <begin position="1"/>
        <end position="128"/>
    </location>
</feature>
<dbReference type="GO" id="GO:0016616">
    <property type="term" value="F:oxidoreductase activity, acting on the CH-OH group of donors, NAD or NADP as acceptor"/>
    <property type="evidence" value="ECO:0007669"/>
    <property type="project" value="InterPro"/>
</dbReference>
<dbReference type="InterPro" id="IPR028359">
    <property type="entry name" value="UDP_ManNAc/GlcNAc_DH"/>
</dbReference>
<reference evidence="2" key="1">
    <citation type="submission" date="2013-08" db="EMBL/GenBank/DDBJ databases">
        <authorList>
            <person name="Mendez C."/>
            <person name="Richter M."/>
            <person name="Ferrer M."/>
            <person name="Sanchez J."/>
        </authorList>
    </citation>
    <scope>NUCLEOTIDE SEQUENCE</scope>
</reference>
<protein>
    <submittedName>
        <fullName evidence="2">UDP-glucose 6-dehydrogenase</fullName>
    </submittedName>
</protein>
<dbReference type="SUPFAM" id="SSF51735">
    <property type="entry name" value="NAD(P)-binding Rossmann-fold domains"/>
    <property type="match status" value="1"/>
</dbReference>